<evidence type="ECO:0000256" key="1">
    <source>
        <dbReference type="SAM" id="MobiDB-lite"/>
    </source>
</evidence>
<feature type="compositionally biased region" description="Acidic residues" evidence="1">
    <location>
        <begin position="1"/>
        <end position="12"/>
    </location>
</feature>
<reference evidence="2" key="1">
    <citation type="submission" date="2020-11" db="EMBL/GenBank/DDBJ databases">
        <title>Kefir isolates.</title>
        <authorList>
            <person name="Marcisauskas S."/>
            <person name="Kim Y."/>
            <person name="Blasche S."/>
        </authorList>
    </citation>
    <scope>NUCLEOTIDE SEQUENCE</scope>
    <source>
        <strain evidence="2">Olga-1</strain>
    </source>
</reference>
<sequence length="424" mass="49817">MEVDADNEDNEQESTRADTMSANPNGVVNMFIPLNKIRKKPKVLVSAVTGISGDILEYKALVENILSKAVTSIIDNVTIYNKKDNNEISLSPAFQWSYMGVKKNSLDTQTVYIAFEDIMIMFLFKTIIESITIDKEHKMMLIAPTELEEKIVPMLNELFDINLEKSENIIIEVSTHISEIQQIAHNEILKSTPKDDYLTRCKRLSENYRIDPRDLSDVPSDMLDIVKQNIIDFRLHVLTDLENKQKERMLQDKLNVQKELSQDYNSSNNSICAYELEEQQEKTYSNMSDIEYESMLQSNEKKSLDKHYYYKLGQYKKREENRLKQYANFEMVTKHESYLKNVIPRNRRKFLANFVFNVTDIKNKIDMNFDYYTKHTNYLQYREKIKLAEKEKDKHDEMEELKGAIDVSKEPIKMPKQSIEKARE</sequence>
<organism evidence="2 3">
    <name type="scientific">Pichia californica</name>
    <dbReference type="NCBI Taxonomy" id="460514"/>
    <lineage>
        <taxon>Eukaryota</taxon>
        <taxon>Fungi</taxon>
        <taxon>Dikarya</taxon>
        <taxon>Ascomycota</taxon>
        <taxon>Saccharomycotina</taxon>
        <taxon>Pichiomycetes</taxon>
        <taxon>Pichiales</taxon>
        <taxon>Pichiaceae</taxon>
        <taxon>Pichia</taxon>
    </lineage>
</organism>
<evidence type="ECO:0000313" key="2">
    <source>
        <dbReference type="EMBL" id="KAG0686832.1"/>
    </source>
</evidence>
<gene>
    <name evidence="2" type="primary">SNU71</name>
    <name evidence="2" type="ORF">C6P40_003293</name>
</gene>
<feature type="region of interest" description="Disordered" evidence="1">
    <location>
        <begin position="402"/>
        <end position="424"/>
    </location>
</feature>
<protein>
    <submittedName>
        <fullName evidence="2">U1 snRNP component</fullName>
    </submittedName>
</protein>
<dbReference type="EMBL" id="PUHW01000367">
    <property type="protein sequence ID" value="KAG0686832.1"/>
    <property type="molecule type" value="Genomic_DNA"/>
</dbReference>
<dbReference type="Proteomes" id="UP000697127">
    <property type="component" value="Unassembled WGS sequence"/>
</dbReference>
<dbReference type="AlphaFoldDB" id="A0A9P6WH35"/>
<feature type="region of interest" description="Disordered" evidence="1">
    <location>
        <begin position="1"/>
        <end position="22"/>
    </location>
</feature>
<accession>A0A9P6WH35</accession>
<proteinExistence type="predicted"/>
<name>A0A9P6WH35_9ASCO</name>
<evidence type="ECO:0000313" key="3">
    <source>
        <dbReference type="Proteomes" id="UP000697127"/>
    </source>
</evidence>
<keyword evidence="3" id="KW-1185">Reference proteome</keyword>
<comment type="caution">
    <text evidence="2">The sequence shown here is derived from an EMBL/GenBank/DDBJ whole genome shotgun (WGS) entry which is preliminary data.</text>
</comment>